<dbReference type="EMBL" id="JBEFKJ010000002">
    <property type="protein sequence ID" value="KAL2047679.1"/>
    <property type="molecule type" value="Genomic_DNA"/>
</dbReference>
<comment type="caution">
    <text evidence="1">The sequence shown here is derived from an EMBL/GenBank/DDBJ whole genome shotgun (WGS) entry which is preliminary data.</text>
</comment>
<evidence type="ECO:0000313" key="1">
    <source>
        <dbReference type="EMBL" id="KAL2047679.1"/>
    </source>
</evidence>
<name>A0ABR4AQ76_9LECA</name>
<evidence type="ECO:0000313" key="2">
    <source>
        <dbReference type="Proteomes" id="UP001590950"/>
    </source>
</evidence>
<dbReference type="Proteomes" id="UP001590950">
    <property type="component" value="Unassembled WGS sequence"/>
</dbReference>
<protein>
    <submittedName>
        <fullName evidence="1">Uncharacterized protein</fullName>
    </submittedName>
</protein>
<gene>
    <name evidence="1" type="ORF">N7G274_000721</name>
</gene>
<keyword evidence="2" id="KW-1185">Reference proteome</keyword>
<organism evidence="1 2">
    <name type="scientific">Stereocaulon virgatum</name>
    <dbReference type="NCBI Taxonomy" id="373712"/>
    <lineage>
        <taxon>Eukaryota</taxon>
        <taxon>Fungi</taxon>
        <taxon>Dikarya</taxon>
        <taxon>Ascomycota</taxon>
        <taxon>Pezizomycotina</taxon>
        <taxon>Lecanoromycetes</taxon>
        <taxon>OSLEUM clade</taxon>
        <taxon>Lecanoromycetidae</taxon>
        <taxon>Lecanorales</taxon>
        <taxon>Lecanorineae</taxon>
        <taxon>Stereocaulaceae</taxon>
        <taxon>Stereocaulon</taxon>
    </lineage>
</organism>
<sequence length="75" mass="8425">MKQRGPAGEWDDRNRLYSLKYNLDHSGGHSGNVTRQTAYNDMCYLCEKYAPLEGLGKYDSEKDPSVTGASIQVHT</sequence>
<accession>A0ABR4AQ76</accession>
<proteinExistence type="predicted"/>
<reference evidence="1 2" key="1">
    <citation type="submission" date="2024-09" db="EMBL/GenBank/DDBJ databases">
        <title>Rethinking Asexuality: The Enigmatic Case of Functional Sexual Genes in Lepraria (Stereocaulaceae).</title>
        <authorList>
            <person name="Doellman M."/>
            <person name="Sun Y."/>
            <person name="Barcenas-Pena A."/>
            <person name="Lumbsch H.T."/>
            <person name="Grewe F."/>
        </authorList>
    </citation>
    <scope>NUCLEOTIDE SEQUENCE [LARGE SCALE GENOMIC DNA]</scope>
    <source>
        <strain evidence="1 2">Mercado 3170</strain>
    </source>
</reference>